<dbReference type="SMART" id="SM00220">
    <property type="entry name" value="S_TKc"/>
    <property type="match status" value="1"/>
</dbReference>
<feature type="compositionally biased region" description="Low complexity" evidence="1">
    <location>
        <begin position="110"/>
        <end position="122"/>
    </location>
</feature>
<feature type="region of interest" description="Disordered" evidence="1">
    <location>
        <begin position="84"/>
        <end position="122"/>
    </location>
</feature>
<dbReference type="InterPro" id="IPR000719">
    <property type="entry name" value="Prot_kinase_dom"/>
</dbReference>
<gene>
    <name evidence="3" type="ORF">X943_003384</name>
</gene>
<dbReference type="AlphaFoldDB" id="A0AAD9LI67"/>
<evidence type="ECO:0000313" key="3">
    <source>
        <dbReference type="EMBL" id="KAK1936427.1"/>
    </source>
</evidence>
<dbReference type="Gene3D" id="1.10.510.10">
    <property type="entry name" value="Transferase(Phosphotransferase) domain 1"/>
    <property type="match status" value="1"/>
</dbReference>
<dbReference type="SUPFAM" id="SSF56112">
    <property type="entry name" value="Protein kinase-like (PK-like)"/>
    <property type="match status" value="1"/>
</dbReference>
<keyword evidence="3" id="KW-0808">Transferase</keyword>
<feature type="compositionally biased region" description="Polar residues" evidence="1">
    <location>
        <begin position="431"/>
        <end position="457"/>
    </location>
</feature>
<sequence length="1264" mass="142192">MVGFKSSCMVPLSHLTPRQKPSERQILDGLNNGESFEVLISCKFERPFGDITSKDDGSYAAEAGMYNAIATPRRNNDVVTKFVSDETDSTHDDSQSRQCDDVHTPRIGESGSEVVTTQGGSTTSVSVSINGVTVESPLNSVVRNLREKCNSDIGLVNFDVSAIHEAIVSKVLCDAEHRHLVVTFVQDDEYAAEWPDVDMVDHEFEPMDSDPLFPKRMNKSVLNILSQLEGNLFDVQHAVEGEGTEEHSTMLPLKPPTADIESFNHAVRFSKIKEKKDQLVAHMLESDVPSKRRLPSSRSDASHHNDDSTKFKNNCEELEQPCNEECKPTDSKIPLVVREFSFLKRRKKSNTSSTTEVNTQSHVNTIASTVCSAVTPRIQSTETRFIIDAFRADDPARRRGILKDTTARKSGIIATADPSLYDFKGHLSSSSFDRSMSQPRQGGSSGSFNREPSQNLDGISKRGVLSDSRNSSGSSNGIKPVKPTSFSEARVLDAGAAQNSDWSSEMWGSFINVIHSRKKTLGHGSFSTVSFAFLRLQPHLYHAKSRTVSINTGKHPRDLRSRYNNTAIPSDVAGDSATLDIDTTVPESNGNLNDVKNETGLIIADAEPDIVDQMIKIIDGRCTRCANVSTLNCAVKSIKDVFPHARFQYIREKEMMLHFNSNVLKPLACRLYNGDVHKTYQLLMPKAQGDLYEMLKEIIKYRTRKTRKPVYITNPSTGKRELKIIGLTEREVKFLFFQILSGLAFIQMCFQGNIHRHSDLKLQNILVFCKDEDKHNPMKWRLCLADFGCSIMLHPTQHFEGACMFKNLQQSISKEWRVHLSNQLTSFIRGTVRCNAPEALSYDRNGNPRNNRNNNLLMAYKKSNLNMSCITEDNVEQPKIWGMPSVSDDLSRLEPRSPPKVAGSDEDDRAEYYTVDMYSDMWSAGIILAELAKFGGIPISANGSEEEPSMQDSTERLSIDYVTNRLKTTLGRGLFCRNTAICKQNLHAEPDRCKRGVTGANKGGSNDNLHNAEARCAITDEELNLILASEIASKCDVDIIQRVNKLKREYCWWEYPYFSSGFWALLVNLLSYKPRDRYLAAEALGHPWFDSSASKSWGIFQEIDKLMAEQEKHLPMEHFYYIGSSLSLHSSSKKSHCQADTSPFSIKREDLMHLENSDIALESIGMFGKVGQTSNAWFAGPLHFRLMALKEPGISLPEFVSQICRRETVVLEAREKEIFGSRGFILRQLLDLKKRYMLKWNEMLSSRTIHLLGKTLIARDYTKR</sequence>
<feature type="region of interest" description="Disordered" evidence="1">
    <location>
        <begin position="284"/>
        <end position="311"/>
    </location>
</feature>
<dbReference type="EMBL" id="JAHBMH010000044">
    <property type="protein sequence ID" value="KAK1936427.1"/>
    <property type="molecule type" value="Genomic_DNA"/>
</dbReference>
<protein>
    <submittedName>
        <fullName evidence="3">Protein kinase domain containing protein</fullName>
    </submittedName>
</protein>
<feature type="compositionally biased region" description="Low complexity" evidence="1">
    <location>
        <begin position="466"/>
        <end position="477"/>
    </location>
</feature>
<evidence type="ECO:0000259" key="2">
    <source>
        <dbReference type="PROSITE" id="PS50011"/>
    </source>
</evidence>
<dbReference type="PROSITE" id="PS50011">
    <property type="entry name" value="PROTEIN_KINASE_DOM"/>
    <property type="match status" value="1"/>
</dbReference>
<proteinExistence type="predicted"/>
<dbReference type="Proteomes" id="UP001195914">
    <property type="component" value="Unassembled WGS sequence"/>
</dbReference>
<dbReference type="PANTHER" id="PTHR44167">
    <property type="entry name" value="OVARIAN-SPECIFIC SERINE/THREONINE-PROTEIN KINASE LOK-RELATED"/>
    <property type="match status" value="1"/>
</dbReference>
<feature type="region of interest" description="Disordered" evidence="1">
    <location>
        <begin position="431"/>
        <end position="482"/>
    </location>
</feature>
<feature type="compositionally biased region" description="Basic and acidic residues" evidence="1">
    <location>
        <begin position="300"/>
        <end position="311"/>
    </location>
</feature>
<dbReference type="GO" id="GO:0004674">
    <property type="term" value="F:protein serine/threonine kinase activity"/>
    <property type="evidence" value="ECO:0007669"/>
    <property type="project" value="TreeGrafter"/>
</dbReference>
<evidence type="ECO:0000313" key="4">
    <source>
        <dbReference type="Proteomes" id="UP001195914"/>
    </source>
</evidence>
<dbReference type="GO" id="GO:0005634">
    <property type="term" value="C:nucleus"/>
    <property type="evidence" value="ECO:0007669"/>
    <property type="project" value="TreeGrafter"/>
</dbReference>
<comment type="caution">
    <text evidence="3">The sequence shown here is derived from an EMBL/GenBank/DDBJ whole genome shotgun (WGS) entry which is preliminary data.</text>
</comment>
<reference evidence="3" key="1">
    <citation type="journal article" date="2014" name="Nucleic Acids Res.">
        <title>The evolutionary dynamics of variant antigen genes in Babesia reveal a history of genomic innovation underlying host-parasite interaction.</title>
        <authorList>
            <person name="Jackson A.P."/>
            <person name="Otto T.D."/>
            <person name="Darby A."/>
            <person name="Ramaprasad A."/>
            <person name="Xia D."/>
            <person name="Echaide I.E."/>
            <person name="Farber M."/>
            <person name="Gahlot S."/>
            <person name="Gamble J."/>
            <person name="Gupta D."/>
            <person name="Gupta Y."/>
            <person name="Jackson L."/>
            <person name="Malandrin L."/>
            <person name="Malas T.B."/>
            <person name="Moussa E."/>
            <person name="Nair M."/>
            <person name="Reid A.J."/>
            <person name="Sanders M."/>
            <person name="Sharma J."/>
            <person name="Tracey A."/>
            <person name="Quail M.A."/>
            <person name="Weir W."/>
            <person name="Wastling J.M."/>
            <person name="Hall N."/>
            <person name="Willadsen P."/>
            <person name="Lingelbach K."/>
            <person name="Shiels B."/>
            <person name="Tait A."/>
            <person name="Berriman M."/>
            <person name="Allred D.R."/>
            <person name="Pain A."/>
        </authorList>
    </citation>
    <scope>NUCLEOTIDE SEQUENCE</scope>
    <source>
        <strain evidence="3">1802A</strain>
    </source>
</reference>
<name>A0AAD9LI67_BABDI</name>
<dbReference type="PANTHER" id="PTHR44167:SF30">
    <property type="entry name" value="PHOSPHORYLASE KINASE"/>
    <property type="match status" value="1"/>
</dbReference>
<dbReference type="GO" id="GO:0005524">
    <property type="term" value="F:ATP binding"/>
    <property type="evidence" value="ECO:0007669"/>
    <property type="project" value="InterPro"/>
</dbReference>
<accession>A0AAD9LI67</accession>
<evidence type="ECO:0000256" key="1">
    <source>
        <dbReference type="SAM" id="MobiDB-lite"/>
    </source>
</evidence>
<feature type="compositionally biased region" description="Basic and acidic residues" evidence="1">
    <location>
        <begin position="88"/>
        <end position="106"/>
    </location>
</feature>
<organism evidence="3 4">
    <name type="scientific">Babesia divergens</name>
    <dbReference type="NCBI Taxonomy" id="32595"/>
    <lineage>
        <taxon>Eukaryota</taxon>
        <taxon>Sar</taxon>
        <taxon>Alveolata</taxon>
        <taxon>Apicomplexa</taxon>
        <taxon>Aconoidasida</taxon>
        <taxon>Piroplasmida</taxon>
        <taxon>Babesiidae</taxon>
        <taxon>Babesia</taxon>
    </lineage>
</organism>
<dbReference type="GO" id="GO:0044773">
    <property type="term" value="P:mitotic DNA damage checkpoint signaling"/>
    <property type="evidence" value="ECO:0007669"/>
    <property type="project" value="TreeGrafter"/>
</dbReference>
<keyword evidence="3" id="KW-0418">Kinase</keyword>
<dbReference type="InterPro" id="IPR011009">
    <property type="entry name" value="Kinase-like_dom_sf"/>
</dbReference>
<feature type="region of interest" description="Disordered" evidence="1">
    <location>
        <begin position="886"/>
        <end position="905"/>
    </location>
</feature>
<feature type="domain" description="Protein kinase" evidence="2">
    <location>
        <begin position="515"/>
        <end position="1089"/>
    </location>
</feature>
<keyword evidence="4" id="KW-1185">Reference proteome</keyword>
<reference evidence="3" key="2">
    <citation type="submission" date="2021-05" db="EMBL/GenBank/DDBJ databases">
        <authorList>
            <person name="Pain A."/>
        </authorList>
    </citation>
    <scope>NUCLEOTIDE SEQUENCE</scope>
    <source>
        <strain evidence="3">1802A</strain>
    </source>
</reference>